<feature type="region of interest" description="Disordered" evidence="1">
    <location>
        <begin position="1"/>
        <end position="32"/>
    </location>
</feature>
<proteinExistence type="predicted"/>
<dbReference type="PANTHER" id="PTHR21310:SF40">
    <property type="entry name" value="AMINOGLYCOSIDE PHOSPHOTRANSFERASE DOMAIN-CONTAINING PROTEIN-RELATED"/>
    <property type="match status" value="1"/>
</dbReference>
<dbReference type="GO" id="GO:0016301">
    <property type="term" value="F:kinase activity"/>
    <property type="evidence" value="ECO:0007669"/>
    <property type="project" value="UniProtKB-KW"/>
</dbReference>
<keyword evidence="3" id="KW-0418">Kinase</keyword>
<keyword evidence="3" id="KW-0808">Transferase</keyword>
<dbReference type="EMBL" id="FAOZ01000058">
    <property type="protein sequence ID" value="CUU61146.1"/>
    <property type="molecule type" value="Genomic_DNA"/>
</dbReference>
<dbReference type="InterPro" id="IPR051678">
    <property type="entry name" value="AGP_Transferase"/>
</dbReference>
<feature type="domain" description="Aminoglycoside phosphotransferase" evidence="2">
    <location>
        <begin position="61"/>
        <end position="303"/>
    </location>
</feature>
<keyword evidence="4" id="KW-1185">Reference proteome</keyword>
<dbReference type="InterPro" id="IPR002575">
    <property type="entry name" value="Aminoglycoside_PTrfase"/>
</dbReference>
<dbReference type="AlphaFoldDB" id="A0A0S4R304"/>
<dbReference type="InterPro" id="IPR011009">
    <property type="entry name" value="Kinase-like_dom_sf"/>
</dbReference>
<dbReference type="Gene3D" id="3.30.200.20">
    <property type="entry name" value="Phosphorylase Kinase, domain 1"/>
    <property type="match status" value="1"/>
</dbReference>
<protein>
    <submittedName>
        <fullName evidence="3">Predicted kinase, aminoglycoside phosphotransferase (APT) family</fullName>
    </submittedName>
</protein>
<name>A0A0S4R304_9ACTN</name>
<evidence type="ECO:0000256" key="1">
    <source>
        <dbReference type="SAM" id="MobiDB-lite"/>
    </source>
</evidence>
<reference evidence="4" key="1">
    <citation type="submission" date="2015-11" db="EMBL/GenBank/DDBJ databases">
        <authorList>
            <person name="Varghese N."/>
        </authorList>
    </citation>
    <scope>NUCLEOTIDE SEQUENCE [LARGE SCALE GENOMIC DNA]</scope>
    <source>
        <strain evidence="4">DSM 45899</strain>
    </source>
</reference>
<dbReference type="Pfam" id="PF01636">
    <property type="entry name" value="APH"/>
    <property type="match status" value="1"/>
</dbReference>
<organism evidence="3 4">
    <name type="scientific">Parafrankia irregularis</name>
    <dbReference type="NCBI Taxonomy" id="795642"/>
    <lineage>
        <taxon>Bacteria</taxon>
        <taxon>Bacillati</taxon>
        <taxon>Actinomycetota</taxon>
        <taxon>Actinomycetes</taxon>
        <taxon>Frankiales</taxon>
        <taxon>Frankiaceae</taxon>
        <taxon>Parafrankia</taxon>
    </lineage>
</organism>
<accession>A0A0S4R304</accession>
<dbReference type="Gene3D" id="3.90.1200.10">
    <property type="match status" value="1"/>
</dbReference>
<feature type="compositionally biased region" description="Low complexity" evidence="1">
    <location>
        <begin position="22"/>
        <end position="32"/>
    </location>
</feature>
<evidence type="ECO:0000313" key="3">
    <source>
        <dbReference type="EMBL" id="CUU61146.1"/>
    </source>
</evidence>
<dbReference type="PANTHER" id="PTHR21310">
    <property type="entry name" value="AMINOGLYCOSIDE PHOSPHOTRANSFERASE-RELATED-RELATED"/>
    <property type="match status" value="1"/>
</dbReference>
<evidence type="ECO:0000259" key="2">
    <source>
        <dbReference type="Pfam" id="PF01636"/>
    </source>
</evidence>
<evidence type="ECO:0000313" key="4">
    <source>
        <dbReference type="Proteomes" id="UP000198802"/>
    </source>
</evidence>
<dbReference type="CDD" id="cd05154">
    <property type="entry name" value="ACAD10_11_N-like"/>
    <property type="match status" value="1"/>
</dbReference>
<gene>
    <name evidence="3" type="ORF">Ga0074812_1589</name>
</gene>
<dbReference type="Proteomes" id="UP000198802">
    <property type="component" value="Unassembled WGS sequence"/>
</dbReference>
<sequence length="392" mass="41936">MNDVAATASRPQDERLDDDTAGDVAAGDGDPPAWDWDASTHARLERFLADHDLCDGPVRTRRIGDGHSNLTYLVSDGTRQLVVRRPPPPPVPPGGHDVLREARLVAALRDSPVPVPAVLATAQAGDVLDVPLYVMSFADGPVVTTSTPASLGTPTSRRQIGEALIDTLADLHAVDWRARRLDDLGRPEGFNARHVRRLGRLVADARGTLPPEFAAAEAWLREHAPAESGASIVHNDFRIGNVILAPAPPGRVAAVLDWELATIGDPLFDVGYFLASVPEPGQPLTPTQLLGTAQLEDGYPSRAALAARYAERTGRDLGGPALSRLTWYTTLAQWKLAALYEYSRRRAVAGTGDPYYTDPALVRSFLDAAHCCAGLPPLRQPLPAPPGSEATS</sequence>
<dbReference type="InterPro" id="IPR041726">
    <property type="entry name" value="ACAD10_11_N"/>
</dbReference>
<dbReference type="SUPFAM" id="SSF56112">
    <property type="entry name" value="Protein kinase-like (PK-like)"/>
    <property type="match status" value="1"/>
</dbReference>